<accession>A0A0L6JLS6</accession>
<dbReference type="OrthoDB" id="9808239at2"/>
<dbReference type="Proteomes" id="UP000036923">
    <property type="component" value="Unassembled WGS sequence"/>
</dbReference>
<evidence type="ECO:0000313" key="1">
    <source>
        <dbReference type="EMBL" id="KNY26352.1"/>
    </source>
</evidence>
<keyword evidence="2" id="KW-1185">Reference proteome</keyword>
<dbReference type="eggNOG" id="ENOG50349WI">
    <property type="taxonomic scope" value="Bacteria"/>
</dbReference>
<proteinExistence type="predicted"/>
<gene>
    <name evidence="1" type="ORF">Bccel_1614</name>
</gene>
<name>A0A0L6JLS6_9FIRM</name>
<dbReference type="AlphaFoldDB" id="A0A0L6JLS6"/>
<dbReference type="EMBL" id="LGTC01000001">
    <property type="protein sequence ID" value="KNY26352.1"/>
    <property type="molecule type" value="Genomic_DNA"/>
</dbReference>
<sequence>MLKPKILINEHIRNRITEERIKSGKSGIAISKDIGKSDAWVSLLENGRILSVKSSDLINLFKELLSINEEESEKYIEDLIKSNSKESSISDNNHNKEKLNIYDKPKDLINEDNFKKFVKDINAGLKFAFKNNEEYTFNQVVLFTRNMHFDLGFMLALMSFPYYKLDKLGFEDRQNFLEKVYELIKDFSNTTDDDELEIEFNK</sequence>
<protein>
    <submittedName>
        <fullName evidence="1">Uncharacterized protein</fullName>
    </submittedName>
</protein>
<evidence type="ECO:0000313" key="2">
    <source>
        <dbReference type="Proteomes" id="UP000036923"/>
    </source>
</evidence>
<dbReference type="RefSeq" id="WP_036941488.1">
    <property type="nucleotide sequence ID" value="NZ_JQKC01000015.1"/>
</dbReference>
<comment type="caution">
    <text evidence="1">The sequence shown here is derived from an EMBL/GenBank/DDBJ whole genome shotgun (WGS) entry which is preliminary data.</text>
</comment>
<organism evidence="1 2">
    <name type="scientific">Pseudobacteroides cellulosolvens ATCC 35603 = DSM 2933</name>
    <dbReference type="NCBI Taxonomy" id="398512"/>
    <lineage>
        <taxon>Bacteria</taxon>
        <taxon>Bacillati</taxon>
        <taxon>Bacillota</taxon>
        <taxon>Clostridia</taxon>
        <taxon>Eubacteriales</taxon>
        <taxon>Oscillospiraceae</taxon>
        <taxon>Pseudobacteroides</taxon>
    </lineage>
</organism>
<reference evidence="2" key="1">
    <citation type="submission" date="2015-07" db="EMBL/GenBank/DDBJ databases">
        <title>Near-Complete Genome Sequence of the Cellulolytic Bacterium Bacteroides (Pseudobacteroides) cellulosolvens ATCC 35603.</title>
        <authorList>
            <person name="Dassa B."/>
            <person name="Utturkar S.M."/>
            <person name="Klingeman D.M."/>
            <person name="Hurt R.A."/>
            <person name="Keller M."/>
            <person name="Xu J."/>
            <person name="Reddy Y.H.K."/>
            <person name="Borovok I."/>
            <person name="Grinberg I.R."/>
            <person name="Lamed R."/>
            <person name="Zhivin O."/>
            <person name="Bayer E.A."/>
            <person name="Brown S.D."/>
        </authorList>
    </citation>
    <scope>NUCLEOTIDE SEQUENCE [LARGE SCALE GENOMIC DNA]</scope>
    <source>
        <strain evidence="2">DSM 2933</strain>
    </source>
</reference>